<reference evidence="1" key="2">
    <citation type="journal article" date="2015" name="Data Brief">
        <title>Shoot transcriptome of the giant reed, Arundo donax.</title>
        <authorList>
            <person name="Barrero R.A."/>
            <person name="Guerrero F.D."/>
            <person name="Moolhuijzen P."/>
            <person name="Goolsby J.A."/>
            <person name="Tidwell J."/>
            <person name="Bellgard S.E."/>
            <person name="Bellgard M.I."/>
        </authorList>
    </citation>
    <scope>NUCLEOTIDE SEQUENCE</scope>
    <source>
        <tissue evidence="1">Shoot tissue taken approximately 20 cm above the soil surface</tissue>
    </source>
</reference>
<evidence type="ECO:0000313" key="1">
    <source>
        <dbReference type="EMBL" id="JAD57493.1"/>
    </source>
</evidence>
<name>A0A0A9B5Q9_ARUDO</name>
<proteinExistence type="predicted"/>
<reference evidence="1" key="1">
    <citation type="submission" date="2014-09" db="EMBL/GenBank/DDBJ databases">
        <authorList>
            <person name="Magalhaes I.L.F."/>
            <person name="Oliveira U."/>
            <person name="Santos F.R."/>
            <person name="Vidigal T.H.D.A."/>
            <person name="Brescovit A.D."/>
            <person name="Santos A.J."/>
        </authorList>
    </citation>
    <scope>NUCLEOTIDE SEQUENCE</scope>
    <source>
        <tissue evidence="1">Shoot tissue taken approximately 20 cm above the soil surface</tissue>
    </source>
</reference>
<accession>A0A0A9B5Q9</accession>
<sequence length="45" mass="4643">MVLVCTDLPMAIVTRALGTKGRSRGLGCTHFGMAMSDLGSGILGF</sequence>
<protein>
    <submittedName>
        <fullName evidence="1">Uncharacterized protein</fullName>
    </submittedName>
</protein>
<organism evidence="1">
    <name type="scientific">Arundo donax</name>
    <name type="common">Giant reed</name>
    <name type="synonym">Donax arundinaceus</name>
    <dbReference type="NCBI Taxonomy" id="35708"/>
    <lineage>
        <taxon>Eukaryota</taxon>
        <taxon>Viridiplantae</taxon>
        <taxon>Streptophyta</taxon>
        <taxon>Embryophyta</taxon>
        <taxon>Tracheophyta</taxon>
        <taxon>Spermatophyta</taxon>
        <taxon>Magnoliopsida</taxon>
        <taxon>Liliopsida</taxon>
        <taxon>Poales</taxon>
        <taxon>Poaceae</taxon>
        <taxon>PACMAD clade</taxon>
        <taxon>Arundinoideae</taxon>
        <taxon>Arundineae</taxon>
        <taxon>Arundo</taxon>
    </lineage>
</organism>
<dbReference type="AlphaFoldDB" id="A0A0A9B5Q9"/>
<dbReference type="EMBL" id="GBRH01240402">
    <property type="protein sequence ID" value="JAD57493.1"/>
    <property type="molecule type" value="Transcribed_RNA"/>
</dbReference>